<evidence type="ECO:0000313" key="4">
    <source>
        <dbReference type="Proteomes" id="UP001500212"/>
    </source>
</evidence>
<name>A0ABP8TM90_9ACTN</name>
<proteinExistence type="predicted"/>
<dbReference type="RefSeq" id="WP_345354964.1">
    <property type="nucleotide sequence ID" value="NZ_BAABHJ010000008.1"/>
</dbReference>
<evidence type="ECO:0000256" key="2">
    <source>
        <dbReference type="SAM" id="SignalP"/>
    </source>
</evidence>
<feature type="compositionally biased region" description="Polar residues" evidence="1">
    <location>
        <begin position="75"/>
        <end position="94"/>
    </location>
</feature>
<keyword evidence="4" id="KW-1185">Reference proteome</keyword>
<feature type="region of interest" description="Disordered" evidence="1">
    <location>
        <begin position="26"/>
        <end position="117"/>
    </location>
</feature>
<feature type="chain" id="PRO_5046611657" evidence="2">
    <location>
        <begin position="27"/>
        <end position="117"/>
    </location>
</feature>
<comment type="caution">
    <text evidence="3">The sequence shown here is derived from an EMBL/GenBank/DDBJ whole genome shotgun (WGS) entry which is preliminary data.</text>
</comment>
<organism evidence="3 4">
    <name type="scientific">Actinoallomurus liliacearum</name>
    <dbReference type="NCBI Taxonomy" id="1080073"/>
    <lineage>
        <taxon>Bacteria</taxon>
        <taxon>Bacillati</taxon>
        <taxon>Actinomycetota</taxon>
        <taxon>Actinomycetes</taxon>
        <taxon>Streptosporangiales</taxon>
        <taxon>Thermomonosporaceae</taxon>
        <taxon>Actinoallomurus</taxon>
    </lineage>
</organism>
<feature type="compositionally biased region" description="Polar residues" evidence="1">
    <location>
        <begin position="29"/>
        <end position="38"/>
    </location>
</feature>
<keyword evidence="2" id="KW-0732">Signal</keyword>
<feature type="signal peptide" evidence="2">
    <location>
        <begin position="1"/>
        <end position="26"/>
    </location>
</feature>
<protein>
    <submittedName>
        <fullName evidence="3">Uncharacterized protein</fullName>
    </submittedName>
</protein>
<evidence type="ECO:0000256" key="1">
    <source>
        <dbReference type="SAM" id="MobiDB-lite"/>
    </source>
</evidence>
<evidence type="ECO:0000313" key="3">
    <source>
        <dbReference type="EMBL" id="GAA4609054.1"/>
    </source>
</evidence>
<dbReference type="Proteomes" id="UP001500212">
    <property type="component" value="Unassembled WGS sequence"/>
</dbReference>
<reference evidence="4" key="1">
    <citation type="journal article" date="2019" name="Int. J. Syst. Evol. Microbiol.">
        <title>The Global Catalogue of Microorganisms (GCM) 10K type strain sequencing project: providing services to taxonomists for standard genome sequencing and annotation.</title>
        <authorList>
            <consortium name="The Broad Institute Genomics Platform"/>
            <consortium name="The Broad Institute Genome Sequencing Center for Infectious Disease"/>
            <person name="Wu L."/>
            <person name="Ma J."/>
        </authorList>
    </citation>
    <scope>NUCLEOTIDE SEQUENCE [LARGE SCALE GENOMIC DNA]</scope>
    <source>
        <strain evidence="4">JCM 17938</strain>
    </source>
</reference>
<accession>A0ABP8TM90</accession>
<dbReference type="EMBL" id="BAABHJ010000008">
    <property type="protein sequence ID" value="GAA4609054.1"/>
    <property type="molecule type" value="Genomic_DNA"/>
</dbReference>
<gene>
    <name evidence="3" type="ORF">GCM10023195_36110</name>
</gene>
<sequence>MNLKAIVLAGAVLTAALGAAAAPAYAVNPQPNTGQSDSGGAPGTKIGDDSGSGLGAVRPAKGVEGPTESAPAKPESTSGADNSSLNQVRQNRSKISADFNPFSGRHTKLPDTDVWGT</sequence>